<keyword evidence="2" id="KW-0315">Glutamine amidotransferase</keyword>
<dbReference type="Gene3D" id="3.40.50.880">
    <property type="match status" value="1"/>
</dbReference>
<dbReference type="InterPro" id="IPR044992">
    <property type="entry name" value="ChyE-like"/>
</dbReference>
<keyword evidence="2" id="KW-0808">Transferase</keyword>
<dbReference type="SUPFAM" id="SSF52317">
    <property type="entry name" value="Class I glutamine amidotransferase-like"/>
    <property type="match status" value="1"/>
</dbReference>
<dbReference type="OrthoDB" id="9813383at2"/>
<gene>
    <name evidence="2" type="ordered locus">Glov_0212</name>
</gene>
<dbReference type="KEGG" id="glo:Glov_0212"/>
<keyword evidence="3" id="KW-1185">Reference proteome</keyword>
<dbReference type="HOGENOM" id="CLU_054974_3_3_7"/>
<name>B3EAB5_TRIL1</name>
<feature type="domain" description="Glutamine amidotransferase" evidence="1">
    <location>
        <begin position="26"/>
        <end position="186"/>
    </location>
</feature>
<reference evidence="2 3" key="1">
    <citation type="submission" date="2008-05" db="EMBL/GenBank/DDBJ databases">
        <title>Complete sequence of chromosome of Geobacter lovleyi SZ.</title>
        <authorList>
            <consortium name="US DOE Joint Genome Institute"/>
            <person name="Lucas S."/>
            <person name="Copeland A."/>
            <person name="Lapidus A."/>
            <person name="Glavina del Rio T."/>
            <person name="Dalin E."/>
            <person name="Tice H."/>
            <person name="Bruce D."/>
            <person name="Goodwin L."/>
            <person name="Pitluck S."/>
            <person name="Chertkov O."/>
            <person name="Meincke L."/>
            <person name="Brettin T."/>
            <person name="Detter J.C."/>
            <person name="Han C."/>
            <person name="Tapia R."/>
            <person name="Kuske C.R."/>
            <person name="Schmutz J."/>
            <person name="Larimer F."/>
            <person name="Land M."/>
            <person name="Hauser L."/>
            <person name="Kyrpides N."/>
            <person name="Mikhailova N."/>
            <person name="Sung Y."/>
            <person name="Fletcher K.E."/>
            <person name="Ritalahti K.M."/>
            <person name="Loeffler F.E."/>
            <person name="Richardson P."/>
        </authorList>
    </citation>
    <scope>NUCLEOTIDE SEQUENCE [LARGE SCALE GENOMIC DNA]</scope>
    <source>
        <strain evidence="3">ATCC BAA-1151 / DSM 17278 / SZ</strain>
    </source>
</reference>
<dbReference type="Pfam" id="PF00117">
    <property type="entry name" value="GATase"/>
    <property type="match status" value="1"/>
</dbReference>
<dbReference type="STRING" id="398767.Glov_0212"/>
<proteinExistence type="predicted"/>
<accession>B3EAB5</accession>
<sequence length="230" mass="25895">MKVHVLQHVPFEGIGSIRLWLEKHGADVSYTRFFEDHDLPQMNNFDLLIVMGGPMSVNDELRITWLRSEKQLLREAIYHGVSVVGICLGAQLIASALGARVYKNTQKEIGWFQIESTQNEINTFNFPKKCNVFHWHGETFDLPSGAVCLARSAASENQAFQIGKNVIGLQFHLETTPESVNAILENCGSELIAGSYIQTESEMRALKCPSYEESNNLMEKVLSYVTRDLS</sequence>
<dbReference type="InterPro" id="IPR017926">
    <property type="entry name" value="GATASE"/>
</dbReference>
<evidence type="ECO:0000313" key="3">
    <source>
        <dbReference type="Proteomes" id="UP000002420"/>
    </source>
</evidence>
<evidence type="ECO:0000259" key="1">
    <source>
        <dbReference type="Pfam" id="PF00117"/>
    </source>
</evidence>
<dbReference type="eggNOG" id="COG0518">
    <property type="taxonomic scope" value="Bacteria"/>
</dbReference>
<dbReference type="AlphaFoldDB" id="B3EAB5"/>
<protein>
    <submittedName>
        <fullName evidence="2">Glutamine amidotransferase class-I</fullName>
    </submittedName>
</protein>
<dbReference type="FunFam" id="3.40.50.880:FF:000033">
    <property type="entry name" value="Glutamine amidotransferase class-I"/>
    <property type="match status" value="1"/>
</dbReference>
<dbReference type="Proteomes" id="UP000002420">
    <property type="component" value="Chromosome"/>
</dbReference>
<dbReference type="CDD" id="cd01741">
    <property type="entry name" value="GATase1_1"/>
    <property type="match status" value="1"/>
</dbReference>
<dbReference type="PANTHER" id="PTHR42695:SF5">
    <property type="entry name" value="GLUTAMINE AMIDOTRANSFERASE YLR126C-RELATED"/>
    <property type="match status" value="1"/>
</dbReference>
<dbReference type="GO" id="GO:0016740">
    <property type="term" value="F:transferase activity"/>
    <property type="evidence" value="ECO:0007669"/>
    <property type="project" value="UniProtKB-KW"/>
</dbReference>
<dbReference type="PANTHER" id="PTHR42695">
    <property type="entry name" value="GLUTAMINE AMIDOTRANSFERASE YLR126C-RELATED"/>
    <property type="match status" value="1"/>
</dbReference>
<evidence type="ECO:0000313" key="2">
    <source>
        <dbReference type="EMBL" id="ACD93943.1"/>
    </source>
</evidence>
<dbReference type="GO" id="GO:0005829">
    <property type="term" value="C:cytosol"/>
    <property type="evidence" value="ECO:0007669"/>
    <property type="project" value="TreeGrafter"/>
</dbReference>
<dbReference type="RefSeq" id="WP_012468301.1">
    <property type="nucleotide sequence ID" value="NC_010814.1"/>
</dbReference>
<dbReference type="EMBL" id="CP001089">
    <property type="protein sequence ID" value="ACD93943.1"/>
    <property type="molecule type" value="Genomic_DNA"/>
</dbReference>
<dbReference type="PROSITE" id="PS51273">
    <property type="entry name" value="GATASE_TYPE_1"/>
    <property type="match status" value="1"/>
</dbReference>
<dbReference type="InterPro" id="IPR029062">
    <property type="entry name" value="Class_I_gatase-like"/>
</dbReference>
<organism evidence="2 3">
    <name type="scientific">Trichlorobacter lovleyi (strain ATCC BAA-1151 / DSM 17278 / SZ)</name>
    <name type="common">Geobacter lovleyi</name>
    <dbReference type="NCBI Taxonomy" id="398767"/>
    <lineage>
        <taxon>Bacteria</taxon>
        <taxon>Pseudomonadati</taxon>
        <taxon>Thermodesulfobacteriota</taxon>
        <taxon>Desulfuromonadia</taxon>
        <taxon>Geobacterales</taxon>
        <taxon>Geobacteraceae</taxon>
        <taxon>Trichlorobacter</taxon>
    </lineage>
</organism>